<feature type="compositionally biased region" description="Low complexity" evidence="1">
    <location>
        <begin position="24"/>
        <end position="35"/>
    </location>
</feature>
<evidence type="ECO:0000313" key="2">
    <source>
        <dbReference type="EMBL" id="GFZ09265.1"/>
    </source>
</evidence>
<gene>
    <name evidence="2" type="ORF">Acr_20g0010730</name>
</gene>
<feature type="compositionally biased region" description="Basic residues" evidence="1">
    <location>
        <begin position="1"/>
        <end position="14"/>
    </location>
</feature>
<name>A0A7J0GER7_9ERIC</name>
<feature type="region of interest" description="Disordered" evidence="1">
    <location>
        <begin position="1"/>
        <end position="37"/>
    </location>
</feature>
<dbReference type="Proteomes" id="UP000585474">
    <property type="component" value="Unassembled WGS sequence"/>
</dbReference>
<organism evidence="2 3">
    <name type="scientific">Actinidia rufa</name>
    <dbReference type="NCBI Taxonomy" id="165716"/>
    <lineage>
        <taxon>Eukaryota</taxon>
        <taxon>Viridiplantae</taxon>
        <taxon>Streptophyta</taxon>
        <taxon>Embryophyta</taxon>
        <taxon>Tracheophyta</taxon>
        <taxon>Spermatophyta</taxon>
        <taxon>Magnoliopsida</taxon>
        <taxon>eudicotyledons</taxon>
        <taxon>Gunneridae</taxon>
        <taxon>Pentapetalae</taxon>
        <taxon>asterids</taxon>
        <taxon>Ericales</taxon>
        <taxon>Actinidiaceae</taxon>
        <taxon>Actinidia</taxon>
    </lineage>
</organism>
<dbReference type="PANTHER" id="PTHR33264">
    <property type="entry name" value="EXPRESSED PROTEIN"/>
    <property type="match status" value="1"/>
</dbReference>
<dbReference type="OrthoDB" id="695262at2759"/>
<sequence length="172" mass="18992">MPRQIVLRHHHSSVNRRQPLLATSKSSSVLPSPSVGGENGVGRAGIGEVAGGTTAECAAVCCCCPCALVELLVLTVYKLPAGLYRRALRQKRRRRLAAKGLLPRLSCRRRCECGCDETDFQIHPVTTESDMSPPSAVRKVQSDTDVVRLEREMWDRFDGTGFWRSPSQRSNT</sequence>
<comment type="caution">
    <text evidence="2">The sequence shown here is derived from an EMBL/GenBank/DDBJ whole genome shotgun (WGS) entry which is preliminary data.</text>
</comment>
<dbReference type="AlphaFoldDB" id="A0A7J0GER7"/>
<accession>A0A7J0GER7</accession>
<evidence type="ECO:0000256" key="1">
    <source>
        <dbReference type="SAM" id="MobiDB-lite"/>
    </source>
</evidence>
<dbReference type="EMBL" id="BJWL01000020">
    <property type="protein sequence ID" value="GFZ09265.1"/>
    <property type="molecule type" value="Genomic_DNA"/>
</dbReference>
<dbReference type="PANTHER" id="PTHR33264:SF8">
    <property type="entry name" value="EXPRESSED PROTEIN"/>
    <property type="match status" value="1"/>
</dbReference>
<protein>
    <submittedName>
        <fullName evidence="2">Uncharacterized protein</fullName>
    </submittedName>
</protein>
<keyword evidence="3" id="KW-1185">Reference proteome</keyword>
<reference evidence="2 3" key="1">
    <citation type="submission" date="2019-07" db="EMBL/GenBank/DDBJ databases">
        <title>De Novo Assembly of kiwifruit Actinidia rufa.</title>
        <authorList>
            <person name="Sugita-Konishi S."/>
            <person name="Sato K."/>
            <person name="Mori E."/>
            <person name="Abe Y."/>
            <person name="Kisaki G."/>
            <person name="Hamano K."/>
            <person name="Suezawa K."/>
            <person name="Otani M."/>
            <person name="Fukuda T."/>
            <person name="Manabe T."/>
            <person name="Gomi K."/>
            <person name="Tabuchi M."/>
            <person name="Akimitsu K."/>
            <person name="Kataoka I."/>
        </authorList>
    </citation>
    <scope>NUCLEOTIDE SEQUENCE [LARGE SCALE GENOMIC DNA]</scope>
    <source>
        <strain evidence="3">cv. Fuchu</strain>
    </source>
</reference>
<evidence type="ECO:0000313" key="3">
    <source>
        <dbReference type="Proteomes" id="UP000585474"/>
    </source>
</evidence>
<proteinExistence type="predicted"/>